<dbReference type="InterPro" id="IPR014729">
    <property type="entry name" value="Rossmann-like_a/b/a_fold"/>
</dbReference>
<name>A0A830F3H5_9EURY</name>
<keyword evidence="3" id="KW-1185">Reference proteome</keyword>
<protein>
    <recommendedName>
        <fullName evidence="1">UspA domain-containing protein</fullName>
    </recommendedName>
</protein>
<feature type="domain" description="UspA" evidence="1">
    <location>
        <begin position="3"/>
        <end position="135"/>
    </location>
</feature>
<reference evidence="2 3" key="1">
    <citation type="journal article" date="2019" name="Int. J. Syst. Evol. Microbiol.">
        <title>The Global Catalogue of Microorganisms (GCM) 10K type strain sequencing project: providing services to taxonomists for standard genome sequencing and annotation.</title>
        <authorList>
            <consortium name="The Broad Institute Genomics Platform"/>
            <consortium name="The Broad Institute Genome Sequencing Center for Infectious Disease"/>
            <person name="Wu L."/>
            <person name="Ma J."/>
        </authorList>
    </citation>
    <scope>NUCLEOTIDE SEQUENCE [LARGE SCALE GENOMIC DNA]</scope>
    <source>
        <strain evidence="2 3">JCM 19585</strain>
    </source>
</reference>
<dbReference type="InterPro" id="IPR006016">
    <property type="entry name" value="UspA"/>
</dbReference>
<accession>A0A830F3H5</accession>
<dbReference type="SUPFAM" id="SSF52402">
    <property type="entry name" value="Adenine nucleotide alpha hydrolases-like"/>
    <property type="match status" value="1"/>
</dbReference>
<dbReference type="OrthoDB" id="238087at2157"/>
<dbReference type="Pfam" id="PF00582">
    <property type="entry name" value="Usp"/>
    <property type="match status" value="1"/>
</dbReference>
<dbReference type="Proteomes" id="UP000628840">
    <property type="component" value="Unassembled WGS sequence"/>
</dbReference>
<evidence type="ECO:0000259" key="1">
    <source>
        <dbReference type="Pfam" id="PF00582"/>
    </source>
</evidence>
<proteinExistence type="predicted"/>
<comment type="caution">
    <text evidence="2">The sequence shown here is derived from an EMBL/GenBank/DDBJ whole genome shotgun (WGS) entry which is preliminary data.</text>
</comment>
<dbReference type="Gene3D" id="3.40.50.620">
    <property type="entry name" value="HUPs"/>
    <property type="match status" value="1"/>
</dbReference>
<evidence type="ECO:0000313" key="2">
    <source>
        <dbReference type="EMBL" id="GGL36996.1"/>
    </source>
</evidence>
<dbReference type="AlphaFoldDB" id="A0A830F3H5"/>
<sequence length="136" mass="14719">MGTIFVAYGEPERRTAVLEFAARQASASGHDLYVYHVQEGEEEDATALRSEAEELLARVAPGVAAEIAVEERESFSDDTNVSPQKRLTDAILESGHEYEYVVMGAVERTAVEGVTHASMTKAVLETRAVPVALVPV</sequence>
<gene>
    <name evidence="2" type="ORF">GCM10009037_20600</name>
</gene>
<organism evidence="2 3">
    <name type="scientific">Halarchaeum grantii</name>
    <dbReference type="NCBI Taxonomy" id="1193105"/>
    <lineage>
        <taxon>Archaea</taxon>
        <taxon>Methanobacteriati</taxon>
        <taxon>Methanobacteriota</taxon>
        <taxon>Stenosarchaea group</taxon>
        <taxon>Halobacteria</taxon>
        <taxon>Halobacteriales</taxon>
        <taxon>Halobacteriaceae</taxon>
    </lineage>
</organism>
<dbReference type="RefSeq" id="WP_188883666.1">
    <property type="nucleotide sequence ID" value="NZ_BMPF01000003.1"/>
</dbReference>
<dbReference type="EMBL" id="BMPF01000003">
    <property type="protein sequence ID" value="GGL36996.1"/>
    <property type="molecule type" value="Genomic_DNA"/>
</dbReference>
<evidence type="ECO:0000313" key="3">
    <source>
        <dbReference type="Proteomes" id="UP000628840"/>
    </source>
</evidence>